<proteinExistence type="predicted"/>
<protein>
    <submittedName>
        <fullName evidence="1">Uncharacterized protein</fullName>
    </submittedName>
</protein>
<sequence>METKPDRLRETLEGYVVDIACLRTTPVTRIGEAARVHSTACALMGHCIESGYGLVDDNGKITLLDPKATKHVIEALVKTSKEKGARLRVEREGKAGEMETVSVREAVDR</sequence>
<dbReference type="RefSeq" id="WP_377523589.1">
    <property type="nucleotide sequence ID" value="NZ_JBHTLD010000030.1"/>
</dbReference>
<organism evidence="1 2">
    <name type="scientific">Pontibacter rugosus</name>
    <dbReference type="NCBI Taxonomy" id="1745966"/>
    <lineage>
        <taxon>Bacteria</taxon>
        <taxon>Pseudomonadati</taxon>
        <taxon>Bacteroidota</taxon>
        <taxon>Cytophagia</taxon>
        <taxon>Cytophagales</taxon>
        <taxon>Hymenobacteraceae</taxon>
        <taxon>Pontibacter</taxon>
    </lineage>
</organism>
<evidence type="ECO:0000313" key="1">
    <source>
        <dbReference type="EMBL" id="MFD1185643.1"/>
    </source>
</evidence>
<accession>A0ABW3SLS8</accession>
<dbReference type="Proteomes" id="UP001597094">
    <property type="component" value="Unassembled WGS sequence"/>
</dbReference>
<dbReference type="EMBL" id="JBHTLD010000030">
    <property type="protein sequence ID" value="MFD1185643.1"/>
    <property type="molecule type" value="Genomic_DNA"/>
</dbReference>
<comment type="caution">
    <text evidence="1">The sequence shown here is derived from an EMBL/GenBank/DDBJ whole genome shotgun (WGS) entry which is preliminary data.</text>
</comment>
<name>A0ABW3SLS8_9BACT</name>
<gene>
    <name evidence="1" type="ORF">ACFQ2O_05430</name>
</gene>
<evidence type="ECO:0000313" key="2">
    <source>
        <dbReference type="Proteomes" id="UP001597094"/>
    </source>
</evidence>
<keyword evidence="2" id="KW-1185">Reference proteome</keyword>
<reference evidence="2" key="1">
    <citation type="journal article" date="2019" name="Int. J. Syst. Evol. Microbiol.">
        <title>The Global Catalogue of Microorganisms (GCM) 10K type strain sequencing project: providing services to taxonomists for standard genome sequencing and annotation.</title>
        <authorList>
            <consortium name="The Broad Institute Genomics Platform"/>
            <consortium name="The Broad Institute Genome Sequencing Center for Infectious Disease"/>
            <person name="Wu L."/>
            <person name="Ma J."/>
        </authorList>
    </citation>
    <scope>NUCLEOTIDE SEQUENCE [LARGE SCALE GENOMIC DNA]</scope>
    <source>
        <strain evidence="2">JCM 31319</strain>
    </source>
</reference>